<dbReference type="InterPro" id="IPR046349">
    <property type="entry name" value="C1-like_sf"/>
</dbReference>
<keyword evidence="12" id="KW-0238">DNA-binding</keyword>
<dbReference type="WBParaSite" id="maker-uti_cns_0007372-snap-gene-0.6-mRNA-1">
    <property type="protein sequence ID" value="maker-uti_cns_0007372-snap-gene-0.6-mRNA-1"/>
    <property type="gene ID" value="maker-uti_cns_0007372-snap-gene-0.6"/>
</dbReference>
<evidence type="ECO:0000256" key="10">
    <source>
        <dbReference type="ARBA" id="ARBA00022833"/>
    </source>
</evidence>
<dbReference type="Gene3D" id="3.40.50.410">
    <property type="entry name" value="von Willebrand factor, type A domain"/>
    <property type="match status" value="1"/>
</dbReference>
<dbReference type="InterPro" id="IPR002219">
    <property type="entry name" value="PKC_DAG/PE"/>
</dbReference>
<dbReference type="Pfam" id="PF13901">
    <property type="entry name" value="RH_dom"/>
    <property type="match status" value="1"/>
</dbReference>
<organism evidence="20 21">
    <name type="scientific">Macrostomum lignano</name>
    <dbReference type="NCBI Taxonomy" id="282301"/>
    <lineage>
        <taxon>Eukaryota</taxon>
        <taxon>Metazoa</taxon>
        <taxon>Spiralia</taxon>
        <taxon>Lophotrochozoa</taxon>
        <taxon>Platyhelminthes</taxon>
        <taxon>Rhabditophora</taxon>
        <taxon>Macrostomorpha</taxon>
        <taxon>Macrostomida</taxon>
        <taxon>Macrostomidae</taxon>
        <taxon>Macrostomum</taxon>
    </lineage>
</organism>
<evidence type="ECO:0000259" key="19">
    <source>
        <dbReference type="PROSITE" id="PS50234"/>
    </source>
</evidence>
<evidence type="ECO:0000259" key="18">
    <source>
        <dbReference type="PROSITE" id="PS50081"/>
    </source>
</evidence>
<evidence type="ECO:0000313" key="20">
    <source>
        <dbReference type="Proteomes" id="UP000095280"/>
    </source>
</evidence>
<dbReference type="GO" id="GO:0016787">
    <property type="term" value="F:hydrolase activity"/>
    <property type="evidence" value="ECO:0007669"/>
    <property type="project" value="UniProtKB-KW"/>
</dbReference>
<dbReference type="PANTHER" id="PTHR12604:SF4">
    <property type="entry name" value="X-RAY REPAIR CROSS-COMPLEMENTING PROTEIN 5"/>
    <property type="match status" value="1"/>
</dbReference>
<dbReference type="GO" id="GO:0000723">
    <property type="term" value="P:telomere maintenance"/>
    <property type="evidence" value="ECO:0007669"/>
    <property type="project" value="InterPro"/>
</dbReference>
<keyword evidence="4" id="KW-0158">Chromosome</keyword>
<proteinExistence type="inferred from homology"/>
<keyword evidence="13" id="KW-0233">DNA recombination</keyword>
<dbReference type="GO" id="GO:0005694">
    <property type="term" value="C:chromosome"/>
    <property type="evidence" value="ECO:0007669"/>
    <property type="project" value="UniProtKB-SubCell"/>
</dbReference>
<dbReference type="InterPro" id="IPR036465">
    <property type="entry name" value="vWFA_dom_sf"/>
</dbReference>
<dbReference type="GO" id="GO:0006310">
    <property type="term" value="P:DNA recombination"/>
    <property type="evidence" value="ECO:0007669"/>
    <property type="project" value="UniProtKB-KW"/>
</dbReference>
<feature type="compositionally biased region" description="Basic and acidic residues" evidence="17">
    <location>
        <begin position="782"/>
        <end position="796"/>
    </location>
</feature>
<keyword evidence="10" id="KW-0862">Zinc</keyword>
<keyword evidence="6" id="KW-0547">Nucleotide-binding</keyword>
<dbReference type="CDD" id="cd00029">
    <property type="entry name" value="C1"/>
    <property type="match status" value="1"/>
</dbReference>
<evidence type="ECO:0000256" key="3">
    <source>
        <dbReference type="ARBA" id="ARBA00007726"/>
    </source>
</evidence>
<dbReference type="CDD" id="cd00873">
    <property type="entry name" value="KU80"/>
    <property type="match status" value="1"/>
</dbReference>
<dbReference type="GO" id="GO:0043564">
    <property type="term" value="C:Ku70:Ku80 complex"/>
    <property type="evidence" value="ECO:0007669"/>
    <property type="project" value="InterPro"/>
</dbReference>
<feature type="region of interest" description="Disordered" evidence="17">
    <location>
        <begin position="880"/>
        <end position="919"/>
    </location>
</feature>
<evidence type="ECO:0000256" key="2">
    <source>
        <dbReference type="ARBA" id="ARBA00004286"/>
    </source>
</evidence>
<dbReference type="SMART" id="SM00559">
    <property type="entry name" value="Ku78"/>
    <property type="match status" value="1"/>
</dbReference>
<evidence type="ECO:0000256" key="1">
    <source>
        <dbReference type="ARBA" id="ARBA00004123"/>
    </source>
</evidence>
<evidence type="ECO:0000256" key="6">
    <source>
        <dbReference type="ARBA" id="ARBA00022741"/>
    </source>
</evidence>
<sequence length="1328" mass="144054">MALQAESIAIILDIGPHMRRGPPGYARPIELALDCLKMLLQRKLFQQSKDEVAVVLAGTEISDNPLADDDGNFANISLARELSTIDWDIVQFFNDNIRTSDSISADIIDGLIVGVDHLVKKTQGRRGKTNKRAVIVSNLAGEMNTDELERIVRNLKKADVQVLLIGASISENDDNDDNGDGEDGAPDHLGGAGAGSGNSDSERKPKTQRQLDNEAALRPLLEAVDGYSYSFNDAIPALSYFQLRSVQQRPWKANLELGELSLPVCGYTKVKPAKPPSMTTVYAGDASAQVSTARATTLNDEQETEIDEDDVVRGYRYGSTLVPFSEADREAMKQPEDKSLTIVCFTHRQNILRHHMLGDGVSLFVGDPSAPPEVHRALSALGEALLLRGGVVIVRRVYSRASSPRLGVLLPKRKSTASGAEFIVFEYIELAFREDIRTYTFPPLPLDDDIRREVPSLAKLQPTQSQLEAAAAFVDAMDAGDDARLQMSEKLNPYVQHWYSCVTDRALHPDNPLPQPSAAVMASLEAPAELRPEARQAEVHDRLEQLRQACPIVPRQTSKRQEGKTGADVFGDDPLAGAGADNGADGPAKKRAKLETGETADDIAAALLRPRVTEVGAVTPLEDFDALIAQGQTDAAFSGMQRRVVQLVSDSFGDAYFPKAGACLRALRATARTTPGRGAAFNAFLRDWLPSLRRDRPAFLTQHLATEQGRRAMGFLSKDETADSDLTAEQCAELLASSSGGADSGAAGKGEDGAEEEEDDIPLTAASLDVDADVDANADANADNRRQIEQRQRDEESPLPEVAADLGDVWSSSPLADAGDSTSLSTAAATVTLTTTMTATAASMSAGQRNRSLSSSLEAERVNPFNIVGAGLLLGLGHWRQRSDSERRATPPPSSSTPPPPSQLPPSSLSSSSINSNHHQHQLLAAADGLVEDHYAPERRRQPDDYQSRADLQAEISRLQAEFLAENVAEQADSEVDDERQERRRQLYERLIELKFRLHRLSDSVRLATGKTGAATAGAAAAAASDIVAADDDSEAREDLTITPAASSVDEVGRDDEPRVILSHAFVTSTGKPSGQCDVCAKELLKLGFILAGQFSRCCRCGLLAHPACLDRMVRPCIADELESGRLKLEWTKLYMFPSLREQDYACKGCSRSLTQLSEARLCHYTGLLYCHACHWGDAVPLPSFILGRLDATPQPVCRRALEVLRFSRTRPAIDLASPLATVFVSVAGRQLPAARDFDQLRARLSRLVPLLSACQGFRRLGLAKLLPEHRLHFLNNHNMYSYQDLLDLVVAGTLRDDLARLLALVDGHIDTCSACNESSQTLSTASG</sequence>
<protein>
    <submittedName>
        <fullName evidence="21">DNA helicase</fullName>
    </submittedName>
</protein>
<dbReference type="Gene3D" id="1.10.1600.10">
    <property type="match status" value="1"/>
</dbReference>
<evidence type="ECO:0000256" key="7">
    <source>
        <dbReference type="ARBA" id="ARBA00022763"/>
    </source>
</evidence>
<dbReference type="Pfam" id="PF02735">
    <property type="entry name" value="Ku"/>
    <property type="match status" value="1"/>
</dbReference>
<comment type="similarity">
    <text evidence="16">Belongs to the DEF8 family.</text>
</comment>
<feature type="domain" description="Phorbol-ester/DAG-type" evidence="18">
    <location>
        <begin position="1063"/>
        <end position="1117"/>
    </location>
</feature>
<evidence type="ECO:0000256" key="14">
    <source>
        <dbReference type="ARBA" id="ARBA00023204"/>
    </source>
</evidence>
<keyword evidence="20" id="KW-1185">Reference proteome</keyword>
<dbReference type="GO" id="GO:0006303">
    <property type="term" value="P:double-strand break repair via nonhomologous end joining"/>
    <property type="evidence" value="ECO:0007669"/>
    <property type="project" value="InterPro"/>
</dbReference>
<evidence type="ECO:0000256" key="16">
    <source>
        <dbReference type="ARBA" id="ARBA00029450"/>
    </source>
</evidence>
<keyword evidence="8" id="KW-0378">Hydrolase</keyword>
<feature type="region of interest" description="Disordered" evidence="17">
    <location>
        <begin position="171"/>
        <end position="214"/>
    </location>
</feature>
<evidence type="ECO:0000256" key="9">
    <source>
        <dbReference type="ARBA" id="ARBA00022806"/>
    </source>
</evidence>
<dbReference type="SUPFAM" id="SSF101420">
    <property type="entry name" value="C-terminal domain of Ku80"/>
    <property type="match status" value="1"/>
</dbReference>
<feature type="compositionally biased region" description="Acidic residues" evidence="17">
    <location>
        <begin position="171"/>
        <end position="184"/>
    </location>
</feature>
<feature type="compositionally biased region" description="Basic and acidic residues" evidence="17">
    <location>
        <begin position="200"/>
        <end position="212"/>
    </location>
</feature>
<dbReference type="Pfam" id="PF08785">
    <property type="entry name" value="Ku_PK_bind"/>
    <property type="match status" value="1"/>
</dbReference>
<dbReference type="Gene3D" id="1.25.40.240">
    <property type="entry name" value="Ku, C-terminal domain"/>
    <property type="match status" value="1"/>
</dbReference>
<evidence type="ECO:0000256" key="5">
    <source>
        <dbReference type="ARBA" id="ARBA00022723"/>
    </source>
</evidence>
<dbReference type="InterPro" id="IPR014893">
    <property type="entry name" value="Ku_PK_bind"/>
</dbReference>
<dbReference type="GO" id="GO:0003684">
    <property type="term" value="F:damaged DNA binding"/>
    <property type="evidence" value="ECO:0007669"/>
    <property type="project" value="InterPro"/>
</dbReference>
<dbReference type="InterPro" id="IPR036494">
    <property type="entry name" value="Ku_C_sf"/>
</dbReference>
<evidence type="ECO:0000256" key="11">
    <source>
        <dbReference type="ARBA" id="ARBA00022840"/>
    </source>
</evidence>
<dbReference type="InterPro" id="IPR005161">
    <property type="entry name" value="Ku_N"/>
</dbReference>
<dbReference type="Gene3D" id="3.30.60.20">
    <property type="match status" value="1"/>
</dbReference>
<dbReference type="InterPro" id="IPR016194">
    <property type="entry name" value="SPOC-like_C_dom_sf"/>
</dbReference>
<evidence type="ECO:0000256" key="4">
    <source>
        <dbReference type="ARBA" id="ARBA00022454"/>
    </source>
</evidence>
<feature type="region of interest" description="Disordered" evidence="17">
    <location>
        <begin position="735"/>
        <end position="800"/>
    </location>
</feature>
<keyword evidence="14" id="KW-0234">DNA repair</keyword>
<dbReference type="GO" id="GO:0003690">
    <property type="term" value="F:double-stranded DNA binding"/>
    <property type="evidence" value="ECO:0007669"/>
    <property type="project" value="TreeGrafter"/>
</dbReference>
<dbReference type="Proteomes" id="UP000095280">
    <property type="component" value="Unplaced"/>
</dbReference>
<keyword evidence="9" id="KW-0347">Helicase</keyword>
<dbReference type="InterPro" id="IPR006164">
    <property type="entry name" value="DNA_bd_Ku70/Ku80"/>
</dbReference>
<dbReference type="SUPFAM" id="SSF100939">
    <property type="entry name" value="SPOC domain-like"/>
    <property type="match status" value="1"/>
</dbReference>
<feature type="domain" description="VWFA" evidence="19">
    <location>
        <begin position="7"/>
        <end position="224"/>
    </location>
</feature>
<evidence type="ECO:0000313" key="21">
    <source>
        <dbReference type="WBParaSite" id="maker-uti_cns_0007372-snap-gene-0.6-mRNA-1"/>
    </source>
</evidence>
<dbReference type="GO" id="GO:0005524">
    <property type="term" value="F:ATP binding"/>
    <property type="evidence" value="ECO:0007669"/>
    <property type="project" value="UniProtKB-KW"/>
</dbReference>
<dbReference type="SMART" id="SM01175">
    <property type="entry name" value="DUF4206"/>
    <property type="match status" value="1"/>
</dbReference>
<dbReference type="InterPro" id="IPR025258">
    <property type="entry name" value="RH_dom"/>
</dbReference>
<evidence type="ECO:0000256" key="8">
    <source>
        <dbReference type="ARBA" id="ARBA00022801"/>
    </source>
</evidence>
<dbReference type="PANTHER" id="PTHR12604">
    <property type="entry name" value="KU AUTOANTIGEN DNA HELICASE"/>
    <property type="match status" value="1"/>
</dbReference>
<name>A0A1I8HPS6_9PLAT</name>
<keyword evidence="11" id="KW-0067">ATP-binding</keyword>
<dbReference type="SMART" id="SM00109">
    <property type="entry name" value="C1"/>
    <property type="match status" value="1"/>
</dbReference>
<dbReference type="GO" id="GO:0004386">
    <property type="term" value="F:helicase activity"/>
    <property type="evidence" value="ECO:0007669"/>
    <property type="project" value="UniProtKB-KW"/>
</dbReference>
<dbReference type="InterPro" id="IPR024193">
    <property type="entry name" value="Ku80"/>
</dbReference>
<dbReference type="Gene3D" id="2.40.290.10">
    <property type="match status" value="1"/>
</dbReference>
<dbReference type="GO" id="GO:0042162">
    <property type="term" value="F:telomeric DNA binding"/>
    <property type="evidence" value="ECO:0007669"/>
    <property type="project" value="InterPro"/>
</dbReference>
<feature type="compositionally biased region" description="Low complexity" evidence="17">
    <location>
        <begin position="572"/>
        <end position="586"/>
    </location>
</feature>
<evidence type="ECO:0000256" key="12">
    <source>
        <dbReference type="ARBA" id="ARBA00023125"/>
    </source>
</evidence>
<comment type="subcellular location">
    <subcellularLocation>
        <location evidence="2">Chromosome</location>
    </subcellularLocation>
    <subcellularLocation>
        <location evidence="1">Nucleus</location>
    </subcellularLocation>
</comment>
<dbReference type="InterPro" id="IPR002035">
    <property type="entry name" value="VWF_A"/>
</dbReference>
<evidence type="ECO:0000256" key="13">
    <source>
        <dbReference type="ARBA" id="ARBA00023172"/>
    </source>
</evidence>
<feature type="region of interest" description="Disordered" evidence="17">
    <location>
        <begin position="554"/>
        <end position="593"/>
    </location>
</feature>
<dbReference type="Pfam" id="PF03731">
    <property type="entry name" value="Ku_N"/>
    <property type="match status" value="1"/>
</dbReference>
<evidence type="ECO:0000256" key="15">
    <source>
        <dbReference type="ARBA" id="ARBA00023242"/>
    </source>
</evidence>
<dbReference type="GO" id="GO:0046872">
    <property type="term" value="F:metal ion binding"/>
    <property type="evidence" value="ECO:0007669"/>
    <property type="project" value="UniProtKB-KW"/>
</dbReference>
<feature type="compositionally biased region" description="Pro residues" evidence="17">
    <location>
        <begin position="890"/>
        <end position="904"/>
    </location>
</feature>
<evidence type="ECO:0000256" key="17">
    <source>
        <dbReference type="SAM" id="MobiDB-lite"/>
    </source>
</evidence>
<comment type="similarity">
    <text evidence="3">Belongs to the ku80 family.</text>
</comment>
<dbReference type="PROSITE" id="PS50234">
    <property type="entry name" value="VWFA"/>
    <property type="match status" value="1"/>
</dbReference>
<dbReference type="SUPFAM" id="SSF57889">
    <property type="entry name" value="Cysteine-rich domain"/>
    <property type="match status" value="1"/>
</dbReference>
<keyword evidence="5" id="KW-0479">Metal-binding</keyword>
<accession>A0A1I8HPS6</accession>
<dbReference type="PROSITE" id="PS50081">
    <property type="entry name" value="ZF_DAG_PE_2"/>
    <property type="match status" value="1"/>
</dbReference>
<keyword evidence="15" id="KW-0539">Nucleus</keyword>
<keyword evidence="7" id="KW-0227">DNA damage</keyword>
<feature type="compositionally biased region" description="Low complexity" evidence="17">
    <location>
        <begin position="735"/>
        <end position="746"/>
    </location>
</feature>
<reference evidence="21" key="1">
    <citation type="submission" date="2016-11" db="UniProtKB">
        <authorList>
            <consortium name="WormBaseParasite"/>
        </authorList>
    </citation>
    <scope>IDENTIFICATION</scope>
</reference>
<dbReference type="SUPFAM" id="SSF53300">
    <property type="entry name" value="vWA-like"/>
    <property type="match status" value="1"/>
</dbReference>